<dbReference type="Proteomes" id="UP000269265">
    <property type="component" value="Unassembled WGS sequence"/>
</dbReference>
<dbReference type="Pfam" id="PF00149">
    <property type="entry name" value="Metallophos"/>
    <property type="match status" value="1"/>
</dbReference>
<accession>A0A3R8S4F7</accession>
<dbReference type="PANTHER" id="PTHR31302">
    <property type="entry name" value="TRANSMEMBRANE PROTEIN WITH METALLOPHOSPHOESTERASE DOMAIN-RELATED"/>
    <property type="match status" value="1"/>
</dbReference>
<name>A0A3R8S4F7_9BURK</name>
<dbReference type="PANTHER" id="PTHR31302:SF0">
    <property type="entry name" value="TRANSMEMBRANE PROTEIN WITH METALLOPHOSPHOESTERASE DOMAIN"/>
    <property type="match status" value="1"/>
</dbReference>
<dbReference type="InterPro" id="IPR051158">
    <property type="entry name" value="Metallophosphoesterase_sf"/>
</dbReference>
<reference evidence="3 4" key="1">
    <citation type="submission" date="2018-12" db="EMBL/GenBank/DDBJ databases">
        <title>The whole draft genome of Aquabacterium sp. SJQ9.</title>
        <authorList>
            <person name="Sun L."/>
            <person name="Gao X."/>
            <person name="Chen W."/>
            <person name="Huang K."/>
        </authorList>
    </citation>
    <scope>NUCLEOTIDE SEQUENCE [LARGE SCALE GENOMIC DNA]</scope>
    <source>
        <strain evidence="3 4">SJQ9</strain>
    </source>
</reference>
<evidence type="ECO:0000259" key="2">
    <source>
        <dbReference type="Pfam" id="PF00149"/>
    </source>
</evidence>
<dbReference type="SUPFAM" id="SSF56300">
    <property type="entry name" value="Metallo-dependent phosphatases"/>
    <property type="match status" value="1"/>
</dbReference>
<comment type="caution">
    <text evidence="3">The sequence shown here is derived from an EMBL/GenBank/DDBJ whole genome shotgun (WGS) entry which is preliminary data.</text>
</comment>
<organism evidence="3 4">
    <name type="scientific">Aquabacterium soli</name>
    <dbReference type="NCBI Taxonomy" id="2493092"/>
    <lineage>
        <taxon>Bacteria</taxon>
        <taxon>Pseudomonadati</taxon>
        <taxon>Pseudomonadota</taxon>
        <taxon>Betaproteobacteria</taxon>
        <taxon>Burkholderiales</taxon>
        <taxon>Aquabacterium</taxon>
    </lineage>
</organism>
<feature type="transmembrane region" description="Helical" evidence="1">
    <location>
        <begin position="25"/>
        <end position="44"/>
    </location>
</feature>
<feature type="domain" description="Calcineurin-like phosphoesterase" evidence="2">
    <location>
        <begin position="101"/>
        <end position="259"/>
    </location>
</feature>
<gene>
    <name evidence="3" type="ORF">EIP75_02785</name>
</gene>
<dbReference type="AlphaFoldDB" id="A0A3R8S4F7"/>
<dbReference type="GO" id="GO:0016787">
    <property type="term" value="F:hydrolase activity"/>
    <property type="evidence" value="ECO:0007669"/>
    <property type="project" value="InterPro"/>
</dbReference>
<evidence type="ECO:0000256" key="1">
    <source>
        <dbReference type="SAM" id="Phobius"/>
    </source>
</evidence>
<dbReference type="EMBL" id="RSED01000002">
    <property type="protein sequence ID" value="RRS05808.1"/>
    <property type="molecule type" value="Genomic_DNA"/>
</dbReference>
<dbReference type="InterPro" id="IPR029052">
    <property type="entry name" value="Metallo-depent_PP-like"/>
</dbReference>
<keyword evidence="4" id="KW-1185">Reference proteome</keyword>
<dbReference type="Gene3D" id="3.60.21.10">
    <property type="match status" value="1"/>
</dbReference>
<dbReference type="InterPro" id="IPR004843">
    <property type="entry name" value="Calcineurin-like_PHP"/>
</dbReference>
<feature type="transmembrane region" description="Helical" evidence="1">
    <location>
        <begin position="64"/>
        <end position="82"/>
    </location>
</feature>
<keyword evidence="1" id="KW-0472">Membrane</keyword>
<protein>
    <recommendedName>
        <fullName evidence="2">Calcineurin-like phosphoesterase domain-containing protein</fullName>
    </recommendedName>
</protein>
<proteinExistence type="predicted"/>
<sequence length="317" mass="35219">MGTPTRTATLLPMLLPVPAYEPASLSWYLKLAFVWCSWLSWPLLGRQVWRLIRHWARWSVARRALALALLPVVLVFIDARFIERYRITVQETAIPIGVPARVALISDLHLGLYKSPAYLDRVVDRLNELKPDAVLIAGDLTYDPDRDLATLLAPLKRLTMPAYSVPGNHDEERPGPRLDHVLHHTLESLGVTPVEYTHADLGSFTLVGMGDRWAGKDGMAPVQAAPRGKPIVVLMHNPDSAMQLKPGMASLVLAGHTHGGQTRLPGFYKKVINSEHGFDRGLHAWAPVPVYVTSGMGESRVPLRWLVPPVIDILDLH</sequence>
<keyword evidence="1" id="KW-0812">Transmembrane</keyword>
<evidence type="ECO:0000313" key="3">
    <source>
        <dbReference type="EMBL" id="RRS05808.1"/>
    </source>
</evidence>
<evidence type="ECO:0000313" key="4">
    <source>
        <dbReference type="Proteomes" id="UP000269265"/>
    </source>
</evidence>
<keyword evidence="1" id="KW-1133">Transmembrane helix</keyword>